<protein>
    <submittedName>
        <fullName evidence="3">PH domain-containing protein</fullName>
    </submittedName>
</protein>
<reference evidence="4" key="1">
    <citation type="journal article" date="2019" name="Int. J. Syst. Evol. Microbiol.">
        <title>The Global Catalogue of Microorganisms (GCM) 10K type strain sequencing project: providing services to taxonomists for standard genome sequencing and annotation.</title>
        <authorList>
            <consortium name="The Broad Institute Genomics Platform"/>
            <consortium name="The Broad Institute Genome Sequencing Center for Infectious Disease"/>
            <person name="Wu L."/>
            <person name="Ma J."/>
        </authorList>
    </citation>
    <scope>NUCLEOTIDE SEQUENCE [LARGE SCALE GENOMIC DNA]</scope>
    <source>
        <strain evidence="4">CGMCC 1.12376</strain>
    </source>
</reference>
<accession>A0ABW4HWM4</accession>
<proteinExistence type="predicted"/>
<dbReference type="EMBL" id="JBHUDE010000150">
    <property type="protein sequence ID" value="MFD1609200.1"/>
    <property type="molecule type" value="Genomic_DNA"/>
</dbReference>
<comment type="caution">
    <text evidence="3">The sequence shown here is derived from an EMBL/GenBank/DDBJ whole genome shotgun (WGS) entry which is preliminary data.</text>
</comment>
<feature type="transmembrane region" description="Helical" evidence="1">
    <location>
        <begin position="12"/>
        <end position="32"/>
    </location>
</feature>
<evidence type="ECO:0000313" key="4">
    <source>
        <dbReference type="Proteomes" id="UP001597221"/>
    </source>
</evidence>
<dbReference type="Pfam" id="PF06713">
    <property type="entry name" value="bPH_4"/>
    <property type="match status" value="1"/>
</dbReference>
<evidence type="ECO:0000313" key="3">
    <source>
        <dbReference type="EMBL" id="MFD1609200.1"/>
    </source>
</evidence>
<evidence type="ECO:0000256" key="1">
    <source>
        <dbReference type="SAM" id="Phobius"/>
    </source>
</evidence>
<keyword evidence="1" id="KW-0812">Transmembrane</keyword>
<organism evidence="3 4">
    <name type="scientific">Oceanobacillus luteolus</name>
    <dbReference type="NCBI Taxonomy" id="1274358"/>
    <lineage>
        <taxon>Bacteria</taxon>
        <taxon>Bacillati</taxon>
        <taxon>Bacillota</taxon>
        <taxon>Bacilli</taxon>
        <taxon>Bacillales</taxon>
        <taxon>Bacillaceae</taxon>
        <taxon>Oceanobacillus</taxon>
    </lineage>
</organism>
<keyword evidence="1" id="KW-0472">Membrane</keyword>
<evidence type="ECO:0000259" key="2">
    <source>
        <dbReference type="Pfam" id="PF06713"/>
    </source>
</evidence>
<name>A0ABW4HWM4_9BACI</name>
<feature type="domain" description="Uncharacterized protein YyaB-like PH" evidence="2">
    <location>
        <begin position="57"/>
        <end position="130"/>
    </location>
</feature>
<gene>
    <name evidence="3" type="ORF">ACFSBH_16405</name>
</gene>
<keyword evidence="4" id="KW-1185">Reference proteome</keyword>
<keyword evidence="1" id="KW-1133">Transmembrane helix</keyword>
<feature type="transmembrane region" description="Helical" evidence="1">
    <location>
        <begin position="38"/>
        <end position="61"/>
    </location>
</feature>
<dbReference type="Proteomes" id="UP001597221">
    <property type="component" value="Unassembled WGS sequence"/>
</dbReference>
<dbReference type="InterPro" id="IPR009589">
    <property type="entry name" value="PH_YyaB-like"/>
</dbReference>
<sequence length="143" mass="16351">MVVLIYFGSIKDTIYFFAVWGTIAVVLFGTIIDGLYPAGILIGGTTLILLFWMWFGTGYVIQQETLIVKFGPFKKKINIEGIKRISKEKNVWAAPALAADRLRIHYGLYEEISISPKNKEEFVKLLLEKNKKIELDEELIEVH</sequence>